<evidence type="ECO:0000313" key="1">
    <source>
        <dbReference type="EMBL" id="GGN97490.1"/>
    </source>
</evidence>
<sequence>MADERLNGQNPAEEMLDGEALTDAVIELCQNKAEEFHYLGYEHATWEDVWHCVNSRYAGKQEPPLHRIVNDILTLRVNGLMNYLTLSALKEAPLS</sequence>
<protein>
    <recommendedName>
        <fullName evidence="3">Post-transcriptional regulator</fullName>
    </recommendedName>
</protein>
<reference evidence="2" key="1">
    <citation type="journal article" date="2019" name="Int. J. Syst. Evol. Microbiol.">
        <title>The Global Catalogue of Microorganisms (GCM) 10K type strain sequencing project: providing services to taxonomists for standard genome sequencing and annotation.</title>
        <authorList>
            <consortium name="The Broad Institute Genomics Platform"/>
            <consortium name="The Broad Institute Genome Sequencing Center for Infectious Disease"/>
            <person name="Wu L."/>
            <person name="Ma J."/>
        </authorList>
    </citation>
    <scope>NUCLEOTIDE SEQUENCE [LARGE SCALE GENOMIC DNA]</scope>
    <source>
        <strain evidence="2">CGMCC 1.6964</strain>
    </source>
</reference>
<gene>
    <name evidence="1" type="ORF">GCM10010969_15460</name>
</gene>
<dbReference type="EMBL" id="BMLN01000003">
    <property type="protein sequence ID" value="GGN97490.1"/>
    <property type="molecule type" value="Genomic_DNA"/>
</dbReference>
<evidence type="ECO:0000313" key="2">
    <source>
        <dbReference type="Proteomes" id="UP000606653"/>
    </source>
</evidence>
<comment type="caution">
    <text evidence="1">The sequence shown here is derived from an EMBL/GenBank/DDBJ whole genome shotgun (WGS) entry which is preliminary data.</text>
</comment>
<accession>A0ABQ2KZ10</accession>
<evidence type="ECO:0008006" key="3">
    <source>
        <dbReference type="Google" id="ProtNLM"/>
    </source>
</evidence>
<organism evidence="1 2">
    <name type="scientific">Saccharibacillus kuerlensis</name>
    <dbReference type="NCBI Taxonomy" id="459527"/>
    <lineage>
        <taxon>Bacteria</taxon>
        <taxon>Bacillati</taxon>
        <taxon>Bacillota</taxon>
        <taxon>Bacilli</taxon>
        <taxon>Bacillales</taxon>
        <taxon>Paenibacillaceae</taxon>
        <taxon>Saccharibacillus</taxon>
    </lineage>
</organism>
<keyword evidence="2" id="KW-1185">Reference proteome</keyword>
<dbReference type="InterPro" id="IPR025716">
    <property type="entry name" value="Post-transcriptional_regulator"/>
</dbReference>
<dbReference type="Proteomes" id="UP000606653">
    <property type="component" value="Unassembled WGS sequence"/>
</dbReference>
<dbReference type="Pfam" id="PF13797">
    <property type="entry name" value="Post_transc_reg"/>
    <property type="match status" value="1"/>
</dbReference>
<dbReference type="RefSeq" id="WP_018975860.1">
    <property type="nucleotide sequence ID" value="NZ_BMLN01000003.1"/>
</dbReference>
<name>A0ABQ2KZ10_9BACL</name>
<proteinExistence type="predicted"/>